<comment type="catalytic activity">
    <reaction evidence="12">
        <text>2 pyruvate + H(+) = (2S)-2-acetolactate + CO2</text>
        <dbReference type="Rhea" id="RHEA:25249"/>
        <dbReference type="ChEBI" id="CHEBI:15361"/>
        <dbReference type="ChEBI" id="CHEBI:15378"/>
        <dbReference type="ChEBI" id="CHEBI:16526"/>
        <dbReference type="ChEBI" id="CHEBI:58476"/>
        <dbReference type="EC" id="2.2.1.6"/>
    </reaction>
</comment>
<feature type="domain" description="Thiamine pyrophosphate enzyme N-terminal TPP-binding" evidence="16">
    <location>
        <begin position="84"/>
        <end position="198"/>
    </location>
</feature>
<comment type="pathway">
    <text evidence="1 12">Amino-acid biosynthesis; L-isoleucine biosynthesis; L-isoleucine from 2-oxobutanoate: step 1/4.</text>
</comment>
<keyword evidence="8 12" id="KW-0460">Magnesium</keyword>
<dbReference type="CDD" id="cd07035">
    <property type="entry name" value="TPP_PYR_POX_like"/>
    <property type="match status" value="1"/>
</dbReference>
<dbReference type="InterPro" id="IPR039368">
    <property type="entry name" value="AHAS_TPP"/>
</dbReference>
<evidence type="ECO:0000256" key="11">
    <source>
        <dbReference type="ARBA" id="ARBA00023304"/>
    </source>
</evidence>
<evidence type="ECO:0000256" key="5">
    <source>
        <dbReference type="ARBA" id="ARBA00022605"/>
    </source>
</evidence>
<dbReference type="InterPro" id="IPR012846">
    <property type="entry name" value="Acetolactate_synth_lsu"/>
</dbReference>
<keyword evidence="7 12" id="KW-0479">Metal-binding</keyword>
<comment type="pathway">
    <text evidence="2 12">Amino-acid biosynthesis; L-valine biosynthesis; L-valine from pyruvate: step 1/4.</text>
</comment>
<feature type="domain" description="Thiamine pyrophosphate enzyme TPP-binding" evidence="15">
    <location>
        <begin position="492"/>
        <end position="638"/>
    </location>
</feature>
<dbReference type="UniPathway" id="UPA00047">
    <property type="reaction ID" value="UER00055"/>
</dbReference>
<dbReference type="InterPro" id="IPR011766">
    <property type="entry name" value="TPP_enzyme_TPP-bd"/>
</dbReference>
<accession>A0A8H7PYT7</accession>
<evidence type="ECO:0000256" key="3">
    <source>
        <dbReference type="ARBA" id="ARBA00007812"/>
    </source>
</evidence>
<dbReference type="UniPathway" id="UPA00049">
    <property type="reaction ID" value="UER00059"/>
</dbReference>
<dbReference type="PANTHER" id="PTHR18968">
    <property type="entry name" value="THIAMINE PYROPHOSPHATE ENZYMES"/>
    <property type="match status" value="1"/>
</dbReference>
<dbReference type="GO" id="GO:0030976">
    <property type="term" value="F:thiamine pyrophosphate binding"/>
    <property type="evidence" value="ECO:0007669"/>
    <property type="project" value="UniProtKB-UniRule"/>
</dbReference>
<comment type="caution">
    <text evidence="17">The sequence shown here is derived from an EMBL/GenBank/DDBJ whole genome shotgun (WGS) entry which is preliminary data.</text>
</comment>
<dbReference type="Gene3D" id="3.40.50.970">
    <property type="match status" value="2"/>
</dbReference>
<dbReference type="Pfam" id="PF02776">
    <property type="entry name" value="TPP_enzyme_N"/>
    <property type="match status" value="1"/>
</dbReference>
<dbReference type="SUPFAM" id="SSF52518">
    <property type="entry name" value="Thiamin diphosphate-binding fold (THDP-binding)"/>
    <property type="match status" value="2"/>
</dbReference>
<dbReference type="FunFam" id="3.40.50.970:FF:000007">
    <property type="entry name" value="Acetolactate synthase"/>
    <property type="match status" value="1"/>
</dbReference>
<keyword evidence="5 12" id="KW-0028">Amino-acid biosynthesis</keyword>
<dbReference type="GO" id="GO:0009097">
    <property type="term" value="P:isoleucine biosynthetic process"/>
    <property type="evidence" value="ECO:0007669"/>
    <property type="project" value="UniProtKB-UniPathway"/>
</dbReference>
<keyword evidence="6 12" id="KW-0808">Transferase</keyword>
<dbReference type="GO" id="GO:0009099">
    <property type="term" value="P:L-valine biosynthetic process"/>
    <property type="evidence" value="ECO:0007669"/>
    <property type="project" value="UniProtKB-UniPathway"/>
</dbReference>
<evidence type="ECO:0000256" key="7">
    <source>
        <dbReference type="ARBA" id="ARBA00022723"/>
    </source>
</evidence>
<dbReference type="CDD" id="cd02015">
    <property type="entry name" value="TPP_AHAS"/>
    <property type="match status" value="1"/>
</dbReference>
<dbReference type="Gene3D" id="3.40.50.1220">
    <property type="entry name" value="TPP-binding domain"/>
    <property type="match status" value="1"/>
</dbReference>
<organism evidence="17 18">
    <name type="scientific">Mortierella isabellina</name>
    <name type="common">Filamentous fungus</name>
    <name type="synonym">Umbelopsis isabellina</name>
    <dbReference type="NCBI Taxonomy" id="91625"/>
    <lineage>
        <taxon>Eukaryota</taxon>
        <taxon>Fungi</taxon>
        <taxon>Fungi incertae sedis</taxon>
        <taxon>Mucoromycota</taxon>
        <taxon>Mucoromycotina</taxon>
        <taxon>Umbelopsidomycetes</taxon>
        <taxon>Umbelopsidales</taxon>
        <taxon>Umbelopsidaceae</taxon>
        <taxon>Umbelopsis</taxon>
    </lineage>
</organism>
<dbReference type="GO" id="GO:0005739">
    <property type="term" value="C:mitochondrion"/>
    <property type="evidence" value="ECO:0007669"/>
    <property type="project" value="TreeGrafter"/>
</dbReference>
<dbReference type="InterPro" id="IPR029061">
    <property type="entry name" value="THDP-binding"/>
</dbReference>
<dbReference type="Proteomes" id="UP000654370">
    <property type="component" value="Unassembled WGS sequence"/>
</dbReference>
<evidence type="ECO:0000256" key="2">
    <source>
        <dbReference type="ARBA" id="ARBA00005025"/>
    </source>
</evidence>
<dbReference type="PROSITE" id="PS00187">
    <property type="entry name" value="TPP_ENZYMES"/>
    <property type="match status" value="1"/>
</dbReference>
<feature type="region of interest" description="Disordered" evidence="13">
    <location>
        <begin position="40"/>
        <end position="73"/>
    </location>
</feature>
<dbReference type="InterPro" id="IPR012001">
    <property type="entry name" value="Thiamin_PyroP_enz_TPP-bd_dom"/>
</dbReference>
<keyword evidence="18" id="KW-1185">Reference proteome</keyword>
<dbReference type="GO" id="GO:0000287">
    <property type="term" value="F:magnesium ion binding"/>
    <property type="evidence" value="ECO:0007669"/>
    <property type="project" value="UniProtKB-UniRule"/>
</dbReference>
<evidence type="ECO:0000256" key="4">
    <source>
        <dbReference type="ARBA" id="ARBA00013145"/>
    </source>
</evidence>
<dbReference type="EMBL" id="JAEPQZ010000004">
    <property type="protein sequence ID" value="KAG2182293.1"/>
    <property type="molecule type" value="Genomic_DNA"/>
</dbReference>
<dbReference type="InterPro" id="IPR012000">
    <property type="entry name" value="Thiamin_PyroP_enz_cen_dom"/>
</dbReference>
<evidence type="ECO:0000256" key="1">
    <source>
        <dbReference type="ARBA" id="ARBA00004974"/>
    </source>
</evidence>
<evidence type="ECO:0000256" key="10">
    <source>
        <dbReference type="ARBA" id="ARBA00023052"/>
    </source>
</evidence>
<evidence type="ECO:0000259" key="15">
    <source>
        <dbReference type="Pfam" id="PF02775"/>
    </source>
</evidence>
<evidence type="ECO:0000259" key="16">
    <source>
        <dbReference type="Pfam" id="PF02776"/>
    </source>
</evidence>
<keyword evidence="10 12" id="KW-0786">Thiamine pyrophosphate</keyword>
<dbReference type="InterPro" id="IPR029035">
    <property type="entry name" value="DHS-like_NAD/FAD-binding_dom"/>
</dbReference>
<dbReference type="FunFam" id="3.40.50.1220:FF:000008">
    <property type="entry name" value="Acetolactate synthase"/>
    <property type="match status" value="1"/>
</dbReference>
<dbReference type="GO" id="GO:0003984">
    <property type="term" value="F:acetolactate synthase activity"/>
    <property type="evidence" value="ECO:0007669"/>
    <property type="project" value="UniProtKB-EC"/>
</dbReference>
<sequence length="668" mass="73012">MLSSALKTASWQTAGPRYAGRQLFRRTQIPACALHTSRKTKAAAATATAPSSSHEAEHQRQASQPAAQPTKQAKLYDDSFVGKTGGDIFHEMMLRHNVKHVFGYPGGAILPVFDAIHNSKNFDFILPRHEQGAGHMAEGYARATGKPGVVLVTSGPGATNVVTPMADALADGTPMVVFTGQVVTTAIGTDAFQEADVVGISRACTKWNVMVKDIAELPRRINEAFEIATSGRPGPVLVDLPKDVTAGILRRPILKTSTTSSYPQYSNTARSAFSGAEVEDLTAVLAQVAEKINMAKRPIIYAGQGILARPEGPVALRELAKRANIPVTTTLHALGAFDERDPKSLEMLGMHGSAFANMAMQNADCIIALGARFDDRVTMMLKSFAPEARKAADEGRGGIFHFEIVPKNINKVVQATKAIQGDVGENVIAMLPHIKFSERKEWFDSIANWKQKYPFYYDLPETDNDPLKPQQVIDELDRQTANIKEKVIITTGVGQHQMWAAQHYKWTHPRQFITSGGLGTMGYGLPAAIGAKVGKPDHVVIDIDGDASFSMTMNELATAAQFKIGVKVLLLNNDFQGMVKQWQDLFYEERYSGTVMHNPDFVKLAEAMHIKGLRVTKTSDLAAKMKEFLEHDGPILLDARVCKKEPLYPMVPAGKALDDFILHSKLKK</sequence>
<comment type="similarity">
    <text evidence="3 12">Belongs to the TPP enzyme family.</text>
</comment>
<dbReference type="GO" id="GO:0050660">
    <property type="term" value="F:flavin adenine dinucleotide binding"/>
    <property type="evidence" value="ECO:0007669"/>
    <property type="project" value="InterPro"/>
</dbReference>
<evidence type="ECO:0000256" key="12">
    <source>
        <dbReference type="RuleBase" id="RU003591"/>
    </source>
</evidence>
<dbReference type="EC" id="2.2.1.6" evidence="4 12"/>
<reference evidence="17" key="1">
    <citation type="submission" date="2020-12" db="EMBL/GenBank/DDBJ databases">
        <title>Metabolic potential, ecology and presence of endohyphal bacteria is reflected in genomic diversity of Mucoromycotina.</title>
        <authorList>
            <person name="Muszewska A."/>
            <person name="Okrasinska A."/>
            <person name="Steczkiewicz K."/>
            <person name="Drgas O."/>
            <person name="Orlowska M."/>
            <person name="Perlinska-Lenart U."/>
            <person name="Aleksandrzak-Piekarczyk T."/>
            <person name="Szatraj K."/>
            <person name="Zielenkiewicz U."/>
            <person name="Pilsyk S."/>
            <person name="Malc E."/>
            <person name="Mieczkowski P."/>
            <person name="Kruszewska J.S."/>
            <person name="Biernat P."/>
            <person name="Pawlowska J."/>
        </authorList>
    </citation>
    <scope>NUCLEOTIDE SEQUENCE</scope>
    <source>
        <strain evidence="17">WA0000067209</strain>
    </source>
</reference>
<evidence type="ECO:0000313" key="18">
    <source>
        <dbReference type="Proteomes" id="UP000654370"/>
    </source>
</evidence>
<dbReference type="AlphaFoldDB" id="A0A8H7PYT7"/>
<keyword evidence="9" id="KW-0809">Transit peptide</keyword>
<evidence type="ECO:0000259" key="14">
    <source>
        <dbReference type="Pfam" id="PF00205"/>
    </source>
</evidence>
<dbReference type="GO" id="GO:0005948">
    <property type="term" value="C:acetolactate synthase complex"/>
    <property type="evidence" value="ECO:0007669"/>
    <property type="project" value="TreeGrafter"/>
</dbReference>
<keyword evidence="11 12" id="KW-0100">Branched-chain amino acid biosynthesis</keyword>
<dbReference type="InterPro" id="IPR045229">
    <property type="entry name" value="TPP_enz"/>
</dbReference>
<dbReference type="Pfam" id="PF02775">
    <property type="entry name" value="TPP_enzyme_C"/>
    <property type="match status" value="1"/>
</dbReference>
<dbReference type="Pfam" id="PF00205">
    <property type="entry name" value="TPP_enzyme_M"/>
    <property type="match status" value="1"/>
</dbReference>
<evidence type="ECO:0000313" key="17">
    <source>
        <dbReference type="EMBL" id="KAG2182293.1"/>
    </source>
</evidence>
<dbReference type="InterPro" id="IPR000399">
    <property type="entry name" value="TPP-bd_CS"/>
</dbReference>
<comment type="cofactor">
    <cofactor evidence="12">
        <name>thiamine diphosphate</name>
        <dbReference type="ChEBI" id="CHEBI:58937"/>
    </cofactor>
    <text evidence="12">Binds 1 thiamine pyrophosphate per subunit.</text>
</comment>
<evidence type="ECO:0000256" key="9">
    <source>
        <dbReference type="ARBA" id="ARBA00022946"/>
    </source>
</evidence>
<dbReference type="NCBIfam" id="TIGR00118">
    <property type="entry name" value="acolac_lg"/>
    <property type="match status" value="1"/>
</dbReference>
<proteinExistence type="inferred from homology"/>
<dbReference type="PANTHER" id="PTHR18968:SF13">
    <property type="entry name" value="ACETOLACTATE SYNTHASE CATALYTIC SUBUNIT, MITOCHONDRIAL"/>
    <property type="match status" value="1"/>
</dbReference>
<comment type="cofactor">
    <cofactor evidence="12">
        <name>Mg(2+)</name>
        <dbReference type="ChEBI" id="CHEBI:18420"/>
    </cofactor>
    <text evidence="12">Binds 1 Mg(2+) ion per subunit.</text>
</comment>
<evidence type="ECO:0000256" key="13">
    <source>
        <dbReference type="SAM" id="MobiDB-lite"/>
    </source>
</evidence>
<feature type="domain" description="Thiamine pyrophosphate enzyme central" evidence="14">
    <location>
        <begin position="285"/>
        <end position="426"/>
    </location>
</feature>
<feature type="compositionally biased region" description="Polar residues" evidence="13">
    <location>
        <begin position="61"/>
        <end position="71"/>
    </location>
</feature>
<name>A0A8H7PYT7_MORIS</name>
<dbReference type="FunFam" id="3.40.50.970:FF:000053">
    <property type="entry name" value="Acetolactate synthase, mitochondrial"/>
    <property type="match status" value="1"/>
</dbReference>
<protein>
    <recommendedName>
        <fullName evidence="4 12">Acetolactate synthase</fullName>
        <ecNumber evidence="4 12">2.2.1.6</ecNumber>
    </recommendedName>
</protein>
<dbReference type="SUPFAM" id="SSF52467">
    <property type="entry name" value="DHS-like NAD/FAD-binding domain"/>
    <property type="match status" value="1"/>
</dbReference>
<dbReference type="OrthoDB" id="16262at2759"/>
<evidence type="ECO:0000256" key="6">
    <source>
        <dbReference type="ARBA" id="ARBA00022679"/>
    </source>
</evidence>
<evidence type="ECO:0000256" key="8">
    <source>
        <dbReference type="ARBA" id="ARBA00022842"/>
    </source>
</evidence>
<gene>
    <name evidence="17" type="ORF">INT43_007220</name>
</gene>